<dbReference type="Gene3D" id="1.10.10.2830">
    <property type="match status" value="1"/>
</dbReference>
<keyword evidence="4" id="KW-0238">DNA-binding</keyword>
<accession>A0A424YB50</accession>
<name>A0A424YB50_9FIRM</name>
<dbReference type="InterPro" id="IPR036086">
    <property type="entry name" value="ParB/Sulfiredoxin_sf"/>
</dbReference>
<dbReference type="GO" id="GO:0007059">
    <property type="term" value="P:chromosome segregation"/>
    <property type="evidence" value="ECO:0007669"/>
    <property type="project" value="UniProtKB-KW"/>
</dbReference>
<dbReference type="GO" id="GO:0003677">
    <property type="term" value="F:DNA binding"/>
    <property type="evidence" value="ECO:0007669"/>
    <property type="project" value="UniProtKB-KW"/>
</dbReference>
<dbReference type="PANTHER" id="PTHR33375:SF1">
    <property type="entry name" value="CHROMOSOME-PARTITIONING PROTEIN PARB-RELATED"/>
    <property type="match status" value="1"/>
</dbReference>
<dbReference type="Gene3D" id="3.90.1530.30">
    <property type="match status" value="1"/>
</dbReference>
<dbReference type="InterPro" id="IPR003115">
    <property type="entry name" value="ParB_N"/>
</dbReference>
<dbReference type="SUPFAM" id="SSF109709">
    <property type="entry name" value="KorB DNA-binding domain-like"/>
    <property type="match status" value="1"/>
</dbReference>
<protein>
    <submittedName>
        <fullName evidence="6">ParB/RepB/Spo0J family partition protein</fullName>
    </submittedName>
</protein>
<reference evidence="6 7" key="1">
    <citation type="submission" date="2018-08" db="EMBL/GenBank/DDBJ databases">
        <title>The metabolism and importance of syntrophic acetate oxidation coupled to methane or sulfide production in haloalkaline environments.</title>
        <authorList>
            <person name="Timmers P.H.A."/>
            <person name="Vavourakis C.D."/>
            <person name="Sorokin D.Y."/>
            <person name="Sinninghe Damste J.S."/>
            <person name="Muyzer G."/>
            <person name="Stams A.J.M."/>
            <person name="Plugge C.M."/>
        </authorList>
    </citation>
    <scope>NUCLEOTIDE SEQUENCE [LARGE SCALE GENOMIC DNA]</scope>
    <source>
        <strain evidence="6">MSAO_Bac1</strain>
    </source>
</reference>
<dbReference type="SMART" id="SM00470">
    <property type="entry name" value="ParB"/>
    <property type="match status" value="1"/>
</dbReference>
<dbReference type="GO" id="GO:0005694">
    <property type="term" value="C:chromosome"/>
    <property type="evidence" value="ECO:0007669"/>
    <property type="project" value="TreeGrafter"/>
</dbReference>
<dbReference type="GO" id="GO:0045881">
    <property type="term" value="P:positive regulation of sporulation resulting in formation of a cellular spore"/>
    <property type="evidence" value="ECO:0007669"/>
    <property type="project" value="TreeGrafter"/>
</dbReference>
<gene>
    <name evidence="6" type="ORF">D5R97_08510</name>
</gene>
<feature type="domain" description="ParB-like N-terminal" evidence="5">
    <location>
        <begin position="26"/>
        <end position="115"/>
    </location>
</feature>
<evidence type="ECO:0000259" key="5">
    <source>
        <dbReference type="SMART" id="SM00470"/>
    </source>
</evidence>
<dbReference type="Proteomes" id="UP000285138">
    <property type="component" value="Unassembled WGS sequence"/>
</dbReference>
<organism evidence="6 7">
    <name type="scientific">Candidatus Syntrophonatronum acetioxidans</name>
    <dbReference type="NCBI Taxonomy" id="1795816"/>
    <lineage>
        <taxon>Bacteria</taxon>
        <taxon>Bacillati</taxon>
        <taxon>Bacillota</taxon>
        <taxon>Clostridia</taxon>
        <taxon>Eubacteriales</taxon>
        <taxon>Syntrophomonadaceae</taxon>
        <taxon>Candidatus Syntrophonatronum</taxon>
    </lineage>
</organism>
<dbReference type="FunFam" id="1.10.10.2830:FF:000001">
    <property type="entry name" value="Chromosome partitioning protein ParB"/>
    <property type="match status" value="1"/>
</dbReference>
<proteinExistence type="inferred from homology"/>
<dbReference type="InterPro" id="IPR004437">
    <property type="entry name" value="ParB/RepB/Spo0J"/>
</dbReference>
<dbReference type="AlphaFoldDB" id="A0A424YB50"/>
<dbReference type="Pfam" id="PF17762">
    <property type="entry name" value="HTH_ParB"/>
    <property type="match status" value="1"/>
</dbReference>
<comment type="caution">
    <text evidence="6">The sequence shown here is derived from an EMBL/GenBank/DDBJ whole genome shotgun (WGS) entry which is preliminary data.</text>
</comment>
<dbReference type="PANTHER" id="PTHR33375">
    <property type="entry name" value="CHROMOSOME-PARTITIONING PROTEIN PARB-RELATED"/>
    <property type="match status" value="1"/>
</dbReference>
<dbReference type="Pfam" id="PF23552">
    <property type="entry name" value="ParB_C"/>
    <property type="match status" value="1"/>
</dbReference>
<evidence type="ECO:0000256" key="2">
    <source>
        <dbReference type="ARBA" id="ARBA00006295"/>
    </source>
</evidence>
<comment type="similarity">
    <text evidence="2">Belongs to the ParB family.</text>
</comment>
<dbReference type="InterPro" id="IPR057240">
    <property type="entry name" value="ParB_dimer_C"/>
</dbReference>
<keyword evidence="3" id="KW-0159">Chromosome partition</keyword>
<dbReference type="GO" id="GO:0009295">
    <property type="term" value="C:nucleoid"/>
    <property type="evidence" value="ECO:0007669"/>
    <property type="project" value="UniProtKB-SubCell"/>
</dbReference>
<dbReference type="InterPro" id="IPR050336">
    <property type="entry name" value="Chromosome_partition/occlusion"/>
</dbReference>
<evidence type="ECO:0000313" key="7">
    <source>
        <dbReference type="Proteomes" id="UP000285138"/>
    </source>
</evidence>
<evidence type="ECO:0000256" key="3">
    <source>
        <dbReference type="ARBA" id="ARBA00022829"/>
    </source>
</evidence>
<evidence type="ECO:0000256" key="4">
    <source>
        <dbReference type="ARBA" id="ARBA00023125"/>
    </source>
</evidence>
<evidence type="ECO:0000313" key="6">
    <source>
        <dbReference type="EMBL" id="RQD73901.1"/>
    </source>
</evidence>
<dbReference type="EMBL" id="QZAA01000231">
    <property type="protein sequence ID" value="RQD73901.1"/>
    <property type="molecule type" value="Genomic_DNA"/>
</dbReference>
<evidence type="ECO:0000256" key="1">
    <source>
        <dbReference type="ARBA" id="ARBA00004453"/>
    </source>
</evidence>
<comment type="subcellular location">
    <subcellularLocation>
        <location evidence="1">Cytoplasm</location>
        <location evidence="1">Nucleoid</location>
    </subcellularLocation>
</comment>
<sequence length="284" mass="32752">MAKKGLGKGLSALIPDVEEEKSREVTEINLKDIKKNPYQPRKNIDDEKLKEMLQSIREHGVIQPVLVRKVDQGYELVAGERRMRAAQLARLEKIPAVIRDFNDNEMLEISLIENIQRENLSPLEEAEAYKRLMDEFGFNQGKIAERLGKSRPVIANTLRLLNLEEKVKDYLKEGKISAGHARALVSIEDMDLQREVADEILKKNLTVRKVEGVLQQLKKKREKAEKEPAKKPKADPFIRDLEEKLCRYLGTKVKILEGKNKGKIEIEYYNPGELERITEKLFNL</sequence>
<dbReference type="SUPFAM" id="SSF110849">
    <property type="entry name" value="ParB/Sulfiredoxin"/>
    <property type="match status" value="1"/>
</dbReference>
<dbReference type="Pfam" id="PF02195">
    <property type="entry name" value="ParB_N"/>
    <property type="match status" value="1"/>
</dbReference>
<dbReference type="NCBIfam" id="TIGR00180">
    <property type="entry name" value="parB_part"/>
    <property type="match status" value="1"/>
</dbReference>
<dbReference type="CDD" id="cd16393">
    <property type="entry name" value="SPO0J_N"/>
    <property type="match status" value="1"/>
</dbReference>
<dbReference type="InterPro" id="IPR041468">
    <property type="entry name" value="HTH_ParB/Spo0J"/>
</dbReference>
<dbReference type="FunFam" id="3.90.1530.30:FF:000001">
    <property type="entry name" value="Chromosome partitioning protein ParB"/>
    <property type="match status" value="1"/>
</dbReference>